<evidence type="ECO:0000256" key="3">
    <source>
        <dbReference type="ARBA" id="ARBA00022475"/>
    </source>
</evidence>
<evidence type="ECO:0000259" key="8">
    <source>
        <dbReference type="Pfam" id="PF01757"/>
    </source>
</evidence>
<feature type="transmembrane region" description="Helical" evidence="7">
    <location>
        <begin position="185"/>
        <end position="201"/>
    </location>
</feature>
<feature type="transmembrane region" description="Helical" evidence="7">
    <location>
        <begin position="160"/>
        <end position="179"/>
    </location>
</feature>
<keyword evidence="6 7" id="KW-0472">Membrane</keyword>
<dbReference type="PANTHER" id="PTHR40074">
    <property type="entry name" value="O-ACETYLTRANSFERASE WECH"/>
    <property type="match status" value="1"/>
</dbReference>
<keyword evidence="9" id="KW-0012">Acyltransferase</keyword>
<feature type="transmembrane region" description="Helical" evidence="7">
    <location>
        <begin position="238"/>
        <end position="259"/>
    </location>
</feature>
<dbReference type="Pfam" id="PF01757">
    <property type="entry name" value="Acyl_transf_3"/>
    <property type="match status" value="1"/>
</dbReference>
<evidence type="ECO:0000256" key="6">
    <source>
        <dbReference type="ARBA" id="ARBA00023136"/>
    </source>
</evidence>
<evidence type="ECO:0000313" key="9">
    <source>
        <dbReference type="EMBL" id="WWM71004.1"/>
    </source>
</evidence>
<accession>A0ABZ2G4L0</accession>
<feature type="transmembrane region" description="Helical" evidence="7">
    <location>
        <begin position="60"/>
        <end position="78"/>
    </location>
</feature>
<keyword evidence="4 7" id="KW-0812">Transmembrane</keyword>
<protein>
    <submittedName>
        <fullName evidence="9">Acyltransferase family protein</fullName>
    </submittedName>
</protein>
<dbReference type="GO" id="GO:0016746">
    <property type="term" value="F:acyltransferase activity"/>
    <property type="evidence" value="ECO:0007669"/>
    <property type="project" value="UniProtKB-KW"/>
</dbReference>
<feature type="transmembrane region" description="Helical" evidence="7">
    <location>
        <begin position="271"/>
        <end position="292"/>
    </location>
</feature>
<feature type="transmembrane region" description="Helical" evidence="7">
    <location>
        <begin position="98"/>
        <end position="118"/>
    </location>
</feature>
<evidence type="ECO:0000256" key="1">
    <source>
        <dbReference type="ARBA" id="ARBA00004651"/>
    </source>
</evidence>
<name>A0ABZ2G4L0_9SPHN</name>
<dbReference type="InterPro" id="IPR002656">
    <property type="entry name" value="Acyl_transf_3_dom"/>
</dbReference>
<gene>
    <name evidence="9" type="ORF">V6R86_10035</name>
</gene>
<evidence type="ECO:0000256" key="4">
    <source>
        <dbReference type="ARBA" id="ARBA00022692"/>
    </source>
</evidence>
<dbReference type="EMBL" id="CP145607">
    <property type="protein sequence ID" value="WWM71004.1"/>
    <property type="molecule type" value="Genomic_DNA"/>
</dbReference>
<comment type="subcellular location">
    <subcellularLocation>
        <location evidence="1">Cell membrane</location>
        <topology evidence="1">Multi-pass membrane protein</topology>
    </subcellularLocation>
</comment>
<organism evidence="9 10">
    <name type="scientific">Sphingomonas kaistensis</name>
    <dbReference type="NCBI Taxonomy" id="298708"/>
    <lineage>
        <taxon>Bacteria</taxon>
        <taxon>Pseudomonadati</taxon>
        <taxon>Pseudomonadota</taxon>
        <taxon>Alphaproteobacteria</taxon>
        <taxon>Sphingomonadales</taxon>
        <taxon>Sphingomonadaceae</taxon>
        <taxon>Sphingomonas</taxon>
    </lineage>
</organism>
<feature type="transmembrane region" description="Helical" evidence="7">
    <location>
        <begin position="213"/>
        <end position="232"/>
    </location>
</feature>
<feature type="domain" description="Acyltransferase 3" evidence="8">
    <location>
        <begin position="23"/>
        <end position="321"/>
    </location>
</feature>
<evidence type="ECO:0000256" key="2">
    <source>
        <dbReference type="ARBA" id="ARBA00007400"/>
    </source>
</evidence>
<dbReference type="RefSeq" id="WP_338504270.1">
    <property type="nucleotide sequence ID" value="NZ_CP145607.1"/>
</dbReference>
<reference evidence="9 10" key="1">
    <citation type="submission" date="2024-02" db="EMBL/GenBank/DDBJ databases">
        <title>Full genome sequence of Sphingomonas kaistensis.</title>
        <authorList>
            <person name="Poletto B.L."/>
            <person name="Silva G."/>
            <person name="Galante D."/>
            <person name="Campos K.R."/>
            <person name="Santos M.B.N."/>
            <person name="Sacchi C.T."/>
        </authorList>
    </citation>
    <scope>NUCLEOTIDE SEQUENCE [LARGE SCALE GENOMIC DNA]</scope>
    <source>
        <strain evidence="9 10">MA4R</strain>
    </source>
</reference>
<keyword evidence="3" id="KW-1003">Cell membrane</keyword>
<feature type="transmembrane region" description="Helical" evidence="7">
    <location>
        <begin position="304"/>
        <end position="324"/>
    </location>
</feature>
<proteinExistence type="inferred from homology"/>
<evidence type="ECO:0000256" key="5">
    <source>
        <dbReference type="ARBA" id="ARBA00022989"/>
    </source>
</evidence>
<dbReference type="Proteomes" id="UP001382935">
    <property type="component" value="Chromosome"/>
</dbReference>
<feature type="transmembrane region" description="Helical" evidence="7">
    <location>
        <begin position="138"/>
        <end position="155"/>
    </location>
</feature>
<keyword evidence="10" id="KW-1185">Reference proteome</keyword>
<sequence length="338" mass="36968">MDAQAQSRSDAAAPALLAHDRTQWVDVARGLGIILVVWGHALRAHFDLTGVAWAAAQDRWIYSFHMPLFFLLAGLFLWRSIGKGKSQFLKGRWSGVIWPYLLWSFVCGLIELSLANYVTSPIGLREVLLLPFVPIEQFWFLYALLICQLICLALFPSKAWLWLFVIIGLGLLQIVASPWIGFRALIYLPFVAVGLTFTGALKRLAQAQPIAHFLFFLGAFSCLGAVLLTEAADSFPRLSLLLTGIFGSVSLMALSMLMAGQATLGSILGSLGRASLAIFVLHTLFSAGTRIAFKLVGVAPENAISFGSSVLAGLTVPWLIYLWARRRRLLSPLGFGSA</sequence>
<keyword evidence="5 7" id="KW-1133">Transmembrane helix</keyword>
<keyword evidence="9" id="KW-0808">Transferase</keyword>
<evidence type="ECO:0000313" key="10">
    <source>
        <dbReference type="Proteomes" id="UP001382935"/>
    </source>
</evidence>
<dbReference type="PANTHER" id="PTHR40074:SF2">
    <property type="entry name" value="O-ACETYLTRANSFERASE WECH"/>
    <property type="match status" value="1"/>
</dbReference>
<evidence type="ECO:0000256" key="7">
    <source>
        <dbReference type="SAM" id="Phobius"/>
    </source>
</evidence>
<comment type="similarity">
    <text evidence="2">Belongs to the acyltransferase 3 family.</text>
</comment>